<evidence type="ECO:0000313" key="2">
    <source>
        <dbReference type="EMBL" id="KAF2097671.1"/>
    </source>
</evidence>
<feature type="transmembrane region" description="Helical" evidence="1">
    <location>
        <begin position="294"/>
        <end position="316"/>
    </location>
</feature>
<evidence type="ECO:0000313" key="3">
    <source>
        <dbReference type="Proteomes" id="UP000799772"/>
    </source>
</evidence>
<keyword evidence="1" id="KW-1133">Transmembrane helix</keyword>
<name>A0A9P4I9H3_9PEZI</name>
<evidence type="ECO:0000256" key="1">
    <source>
        <dbReference type="SAM" id="Phobius"/>
    </source>
</evidence>
<reference evidence="2" key="1">
    <citation type="journal article" date="2020" name="Stud. Mycol.">
        <title>101 Dothideomycetes genomes: a test case for predicting lifestyles and emergence of pathogens.</title>
        <authorList>
            <person name="Haridas S."/>
            <person name="Albert R."/>
            <person name="Binder M."/>
            <person name="Bloem J."/>
            <person name="Labutti K."/>
            <person name="Salamov A."/>
            <person name="Andreopoulos B."/>
            <person name="Baker S."/>
            <person name="Barry K."/>
            <person name="Bills G."/>
            <person name="Bluhm B."/>
            <person name="Cannon C."/>
            <person name="Castanera R."/>
            <person name="Culley D."/>
            <person name="Daum C."/>
            <person name="Ezra D."/>
            <person name="Gonzalez J."/>
            <person name="Henrissat B."/>
            <person name="Kuo A."/>
            <person name="Liang C."/>
            <person name="Lipzen A."/>
            <person name="Lutzoni F."/>
            <person name="Magnuson J."/>
            <person name="Mondo S."/>
            <person name="Nolan M."/>
            <person name="Ohm R."/>
            <person name="Pangilinan J."/>
            <person name="Park H.-J."/>
            <person name="Ramirez L."/>
            <person name="Alfaro M."/>
            <person name="Sun H."/>
            <person name="Tritt A."/>
            <person name="Yoshinaga Y."/>
            <person name="Zwiers L.-H."/>
            <person name="Turgeon B."/>
            <person name="Goodwin S."/>
            <person name="Spatafora J."/>
            <person name="Crous P."/>
            <person name="Grigoriev I."/>
        </authorList>
    </citation>
    <scope>NUCLEOTIDE SEQUENCE</scope>
    <source>
        <strain evidence="2">CBS 133067</strain>
    </source>
</reference>
<feature type="transmembrane region" description="Helical" evidence="1">
    <location>
        <begin position="251"/>
        <end position="273"/>
    </location>
</feature>
<proteinExistence type="predicted"/>
<sequence length="356" mass="39954">MTVFTSVLASLQQWSNPPTNYIGTFIFLTYIFSALLLTLALSSHLRELFESIRVNDGESATLRHLTAIAYLSFAVLSYHMASFLVQSYQNWSKNVGIPVPEPPYELKPLDWMLQSSLFTDFVHDVLGKGENWTVVWVPGALLWTGAMNIWMALEGRRYGVQGLWQYFVLAQILPISFAQNLFSIELVLQRASETTVHNRNQSLSPGQEKQKSVTARKKYLDILDALYLATLVYMGLYRIGLLQKSSDMSQLMGNAIVVRALLFAPWFLTFRAMPPSDETTAKGSRALQQTARTPLYTMFMATMAIPAVMLIGQAANRIPANQYTALHTWQGLNSGMAVRALACDSIIGTMSFFLTY</sequence>
<feature type="transmembrane region" description="Helical" evidence="1">
    <location>
        <begin position="219"/>
        <end position="239"/>
    </location>
</feature>
<comment type="caution">
    <text evidence="2">The sequence shown here is derived from an EMBL/GenBank/DDBJ whole genome shotgun (WGS) entry which is preliminary data.</text>
</comment>
<feature type="transmembrane region" description="Helical" evidence="1">
    <location>
        <begin position="62"/>
        <end position="81"/>
    </location>
</feature>
<feature type="transmembrane region" description="Helical" evidence="1">
    <location>
        <begin position="20"/>
        <end position="41"/>
    </location>
</feature>
<feature type="transmembrane region" description="Helical" evidence="1">
    <location>
        <begin position="336"/>
        <end position="355"/>
    </location>
</feature>
<dbReference type="Proteomes" id="UP000799772">
    <property type="component" value="Unassembled WGS sequence"/>
</dbReference>
<feature type="transmembrane region" description="Helical" evidence="1">
    <location>
        <begin position="134"/>
        <end position="153"/>
    </location>
</feature>
<protein>
    <submittedName>
        <fullName evidence="2">Uncharacterized protein</fullName>
    </submittedName>
</protein>
<dbReference type="AlphaFoldDB" id="A0A9P4I9H3"/>
<organism evidence="2 3">
    <name type="scientific">Rhizodiscina lignyota</name>
    <dbReference type="NCBI Taxonomy" id="1504668"/>
    <lineage>
        <taxon>Eukaryota</taxon>
        <taxon>Fungi</taxon>
        <taxon>Dikarya</taxon>
        <taxon>Ascomycota</taxon>
        <taxon>Pezizomycotina</taxon>
        <taxon>Dothideomycetes</taxon>
        <taxon>Pleosporomycetidae</taxon>
        <taxon>Aulographales</taxon>
        <taxon>Rhizodiscinaceae</taxon>
        <taxon>Rhizodiscina</taxon>
    </lineage>
</organism>
<keyword evidence="1" id="KW-0812">Transmembrane</keyword>
<keyword evidence="3" id="KW-1185">Reference proteome</keyword>
<accession>A0A9P4I9H3</accession>
<dbReference type="OrthoDB" id="18595at2759"/>
<dbReference type="EMBL" id="ML978127">
    <property type="protein sequence ID" value="KAF2097671.1"/>
    <property type="molecule type" value="Genomic_DNA"/>
</dbReference>
<gene>
    <name evidence="2" type="ORF">NA57DRAFT_76482</name>
</gene>
<keyword evidence="1" id="KW-0472">Membrane</keyword>